<feature type="compositionally biased region" description="Polar residues" evidence="1">
    <location>
        <begin position="136"/>
        <end position="153"/>
    </location>
</feature>
<feature type="compositionally biased region" description="Low complexity" evidence="1">
    <location>
        <begin position="1"/>
        <end position="13"/>
    </location>
</feature>
<dbReference type="EMBL" id="JASWJB010000182">
    <property type="protein sequence ID" value="KAK2594078.1"/>
    <property type="molecule type" value="Genomic_DNA"/>
</dbReference>
<evidence type="ECO:0000313" key="2">
    <source>
        <dbReference type="EMBL" id="KAK2594078.1"/>
    </source>
</evidence>
<accession>A0AAJ0CLM3</accession>
<evidence type="ECO:0000256" key="1">
    <source>
        <dbReference type="SAM" id="MobiDB-lite"/>
    </source>
</evidence>
<dbReference type="Proteomes" id="UP001251528">
    <property type="component" value="Unassembled WGS sequence"/>
</dbReference>
<protein>
    <submittedName>
        <fullName evidence="2">Uncharacterized protein</fullName>
    </submittedName>
</protein>
<dbReference type="AlphaFoldDB" id="A0AAJ0CLM3"/>
<reference evidence="2" key="1">
    <citation type="submission" date="2023-06" db="EMBL/GenBank/DDBJ databases">
        <title>Conoideocrella luteorostrata (Hypocreales: Clavicipitaceae), a potential biocontrol fungus for elongate hemlock scale in United States Christmas tree production areas.</title>
        <authorList>
            <person name="Barrett H."/>
            <person name="Lovett B."/>
            <person name="Macias A.M."/>
            <person name="Stajich J.E."/>
            <person name="Kasson M.T."/>
        </authorList>
    </citation>
    <scope>NUCLEOTIDE SEQUENCE</scope>
    <source>
        <strain evidence="2">ARSEF 14590</strain>
    </source>
</reference>
<gene>
    <name evidence="2" type="ORF">QQS21_008227</name>
</gene>
<evidence type="ECO:0000313" key="3">
    <source>
        <dbReference type="Proteomes" id="UP001251528"/>
    </source>
</evidence>
<comment type="caution">
    <text evidence="2">The sequence shown here is derived from an EMBL/GenBank/DDBJ whole genome shotgun (WGS) entry which is preliminary data.</text>
</comment>
<feature type="region of interest" description="Disordered" evidence="1">
    <location>
        <begin position="134"/>
        <end position="153"/>
    </location>
</feature>
<keyword evidence="3" id="KW-1185">Reference proteome</keyword>
<sequence>MPSIAPSDSIPPSGTIHPDNSELGHIIENPANPESGISGLTVDPIPPTESRKHEIPSWQSVLNPMTFNAMEFLMKSMWSVMLHVEKFFDKFFEITNEGDVGPSILRAREPSSQRLREEVFEWVTWIETVKDANVSPEENTGRRSPTGTARSTSQRTTFFAYSLVRTMPKNRGKVFVEENYVKGATFARDQSGDDAVVVM</sequence>
<name>A0AAJ0CLM3_9HYPO</name>
<organism evidence="2 3">
    <name type="scientific">Conoideocrella luteorostrata</name>
    <dbReference type="NCBI Taxonomy" id="1105319"/>
    <lineage>
        <taxon>Eukaryota</taxon>
        <taxon>Fungi</taxon>
        <taxon>Dikarya</taxon>
        <taxon>Ascomycota</taxon>
        <taxon>Pezizomycotina</taxon>
        <taxon>Sordariomycetes</taxon>
        <taxon>Hypocreomycetidae</taxon>
        <taxon>Hypocreales</taxon>
        <taxon>Clavicipitaceae</taxon>
        <taxon>Conoideocrella</taxon>
    </lineage>
</organism>
<proteinExistence type="predicted"/>
<feature type="region of interest" description="Disordered" evidence="1">
    <location>
        <begin position="1"/>
        <end position="53"/>
    </location>
</feature>